<evidence type="ECO:0000313" key="5">
    <source>
        <dbReference type="EMBL" id="MBO1750255.1"/>
    </source>
</evidence>
<evidence type="ECO:0000313" key="6">
    <source>
        <dbReference type="Proteomes" id="UP000664209"/>
    </source>
</evidence>
<dbReference type="InterPro" id="IPR011335">
    <property type="entry name" value="Restrct_endonuc-II-like"/>
</dbReference>
<evidence type="ECO:0000259" key="4">
    <source>
        <dbReference type="Pfam" id="PF12705"/>
    </source>
</evidence>
<keyword evidence="2" id="KW-0067">ATP-binding</keyword>
<reference evidence="5" key="1">
    <citation type="submission" date="2021-03" db="EMBL/GenBank/DDBJ databases">
        <title>Actinotalea soli sp. nov., isolated from soil.</title>
        <authorList>
            <person name="Ping W."/>
            <person name="Zhang J."/>
        </authorList>
    </citation>
    <scope>NUCLEOTIDE SEQUENCE</scope>
    <source>
        <strain evidence="5">BY-33</strain>
    </source>
</reference>
<protein>
    <submittedName>
        <fullName evidence="5">PD-(D/E)XK nuclease family protein</fullName>
    </submittedName>
</protein>
<sequence length="302" mass="32525">MPAPGDSPGHRAGAAASPVAGAVVVRPRSAPGLSPSRANDYLQCPLLFRFRVVDRLPEPPSAAAVRGTLVHSVLERLFDAPAGQRTVEAARALLAPSWADMLVERPECSEVVEEDEGLSGWFGGAGQLLETYFTLEDPNRLEPAERELKVSTELEDGLLLRGVVDRLDVAPDGALRVVDYKTGRSPRAGYEGSALFQMRFYALVLARLRDRVPAMLQLVYLKDGTLLRHVPTPAELATTEKRVQAIWAGIRRTAEAGSWEPRTSPLCGWCAHQAICPAFGGTPPPIPEGAVELSLGVRPGGR</sequence>
<dbReference type="GO" id="GO:0004386">
    <property type="term" value="F:helicase activity"/>
    <property type="evidence" value="ECO:0007669"/>
    <property type="project" value="UniProtKB-KW"/>
</dbReference>
<gene>
    <name evidence="5" type="ORF">J4G33_00390</name>
</gene>
<keyword evidence="3" id="KW-0234">DNA repair</keyword>
<name>A0A939LPR1_9CELL</name>
<keyword evidence="2" id="KW-0378">Hydrolase</keyword>
<feature type="domain" description="PD-(D/E)XK endonuclease-like" evidence="4">
    <location>
        <begin position="33"/>
        <end position="277"/>
    </location>
</feature>
<evidence type="ECO:0000256" key="1">
    <source>
        <dbReference type="ARBA" id="ARBA00022763"/>
    </source>
</evidence>
<organism evidence="5 6">
    <name type="scientific">Actinotalea soli</name>
    <dbReference type="NCBI Taxonomy" id="2819234"/>
    <lineage>
        <taxon>Bacteria</taxon>
        <taxon>Bacillati</taxon>
        <taxon>Actinomycetota</taxon>
        <taxon>Actinomycetes</taxon>
        <taxon>Micrococcales</taxon>
        <taxon>Cellulomonadaceae</taxon>
        <taxon>Actinotalea</taxon>
    </lineage>
</organism>
<dbReference type="InterPro" id="IPR038726">
    <property type="entry name" value="PDDEXK_AddAB-type"/>
</dbReference>
<dbReference type="Gene3D" id="3.90.320.10">
    <property type="match status" value="1"/>
</dbReference>
<keyword evidence="6" id="KW-1185">Reference proteome</keyword>
<dbReference type="InterPro" id="IPR011604">
    <property type="entry name" value="PDDEXK-like_dom_sf"/>
</dbReference>
<dbReference type="Pfam" id="PF12705">
    <property type="entry name" value="PDDEXK_1"/>
    <property type="match status" value="1"/>
</dbReference>
<dbReference type="AlphaFoldDB" id="A0A939LPR1"/>
<evidence type="ECO:0000256" key="3">
    <source>
        <dbReference type="ARBA" id="ARBA00023204"/>
    </source>
</evidence>
<comment type="caution">
    <text evidence="5">The sequence shown here is derived from an EMBL/GenBank/DDBJ whole genome shotgun (WGS) entry which is preliminary data.</text>
</comment>
<dbReference type="Proteomes" id="UP000664209">
    <property type="component" value="Unassembled WGS sequence"/>
</dbReference>
<evidence type="ECO:0000256" key="2">
    <source>
        <dbReference type="ARBA" id="ARBA00022806"/>
    </source>
</evidence>
<proteinExistence type="predicted"/>
<keyword evidence="2" id="KW-0347">Helicase</keyword>
<dbReference type="EMBL" id="JAGEMK010000001">
    <property type="protein sequence ID" value="MBO1750255.1"/>
    <property type="molecule type" value="Genomic_DNA"/>
</dbReference>
<accession>A0A939LPR1</accession>
<dbReference type="SUPFAM" id="SSF52980">
    <property type="entry name" value="Restriction endonuclease-like"/>
    <property type="match status" value="1"/>
</dbReference>
<keyword evidence="2" id="KW-0547">Nucleotide-binding</keyword>
<keyword evidence="1" id="KW-0227">DNA damage</keyword>
<dbReference type="GO" id="GO:0006281">
    <property type="term" value="P:DNA repair"/>
    <property type="evidence" value="ECO:0007669"/>
    <property type="project" value="UniProtKB-KW"/>
</dbReference>